<proteinExistence type="predicted"/>
<feature type="compositionally biased region" description="Low complexity" evidence="1">
    <location>
        <begin position="63"/>
        <end position="81"/>
    </location>
</feature>
<accession>A0A0K1PFT4</accession>
<reference evidence="2 3" key="1">
    <citation type="submission" date="2015-08" db="EMBL/GenBank/DDBJ databases">
        <authorList>
            <person name="Babu N.S."/>
            <person name="Beckwith C.J."/>
            <person name="Beseler K.G."/>
            <person name="Brison A."/>
            <person name="Carone J.V."/>
            <person name="Caskin T.P."/>
            <person name="Diamond M."/>
            <person name="Durham M.E."/>
            <person name="Foxe J.M."/>
            <person name="Go M."/>
            <person name="Henderson B.A."/>
            <person name="Jones I.B."/>
            <person name="McGettigan J.A."/>
            <person name="Micheletti S.J."/>
            <person name="Nasrallah M.E."/>
            <person name="Ortiz D."/>
            <person name="Piller C.R."/>
            <person name="Privatt S.R."/>
            <person name="Schneider S.L."/>
            <person name="Sharp S."/>
            <person name="Smith T.C."/>
            <person name="Stanton J.D."/>
            <person name="Ullery H.E."/>
            <person name="Wilson R.J."/>
            <person name="Serrano M.G."/>
            <person name="Buck G."/>
            <person name="Lee V."/>
            <person name="Wang Y."/>
            <person name="Carvalho R."/>
            <person name="Voegtly L."/>
            <person name="Shi R."/>
            <person name="Duckworth R."/>
            <person name="Johnson A."/>
            <person name="Loviza R."/>
            <person name="Walstead R."/>
            <person name="Shah Z."/>
            <person name="Kiflezghi M."/>
            <person name="Wade K."/>
            <person name="Ball S.L."/>
            <person name="Bradley K.W."/>
            <person name="Asai D.J."/>
            <person name="Bowman C.A."/>
            <person name="Russell D.A."/>
            <person name="Pope W.H."/>
            <person name="Jacobs-Sera D."/>
            <person name="Hendrix R.W."/>
            <person name="Hatfull G.F."/>
        </authorList>
    </citation>
    <scope>NUCLEOTIDE SEQUENCE [LARGE SCALE GENOMIC DNA]</scope>
    <source>
        <strain evidence="2 3">DSM 27710</strain>
    </source>
</reference>
<gene>
    <name evidence="2" type="ORF">AKJ08_2754</name>
</gene>
<sequence>MEKKRPDSLLPYGGSSDQTRELTGTDAHMDEAAIGDAGNGADPYGADLTGGFPTPIEDPPDSPSDIVPDQIEDWPGLAAEKAAAEEAPEPTARPHEPLPIEHSELP</sequence>
<evidence type="ECO:0000313" key="2">
    <source>
        <dbReference type="EMBL" id="AKU92367.1"/>
    </source>
</evidence>
<name>A0A0K1PFT4_9BACT</name>
<evidence type="ECO:0000313" key="3">
    <source>
        <dbReference type="Proteomes" id="UP000055590"/>
    </source>
</evidence>
<protein>
    <submittedName>
        <fullName evidence="2">Uncharacterized protein</fullName>
    </submittedName>
</protein>
<evidence type="ECO:0000256" key="1">
    <source>
        <dbReference type="SAM" id="MobiDB-lite"/>
    </source>
</evidence>
<dbReference type="EMBL" id="CP012332">
    <property type="protein sequence ID" value="AKU92367.1"/>
    <property type="molecule type" value="Genomic_DNA"/>
</dbReference>
<dbReference type="KEGG" id="vin:AKJ08_2754"/>
<feature type="region of interest" description="Disordered" evidence="1">
    <location>
        <begin position="1"/>
        <end position="106"/>
    </location>
</feature>
<keyword evidence="3" id="KW-1185">Reference proteome</keyword>
<dbReference type="AlphaFoldDB" id="A0A0K1PFT4"/>
<dbReference type="PATRIC" id="fig|1391653.3.peg.2865"/>
<dbReference type="RefSeq" id="WP_157370679.1">
    <property type="nucleotide sequence ID" value="NZ_CP012332.1"/>
</dbReference>
<dbReference type="Proteomes" id="UP000055590">
    <property type="component" value="Chromosome"/>
</dbReference>
<dbReference type="STRING" id="1391653.AKJ08_2754"/>
<feature type="compositionally biased region" description="Basic and acidic residues" evidence="1">
    <location>
        <begin position="92"/>
        <end position="106"/>
    </location>
</feature>
<organism evidence="2 3">
    <name type="scientific">Vulgatibacter incomptus</name>
    <dbReference type="NCBI Taxonomy" id="1391653"/>
    <lineage>
        <taxon>Bacteria</taxon>
        <taxon>Pseudomonadati</taxon>
        <taxon>Myxococcota</taxon>
        <taxon>Myxococcia</taxon>
        <taxon>Myxococcales</taxon>
        <taxon>Cystobacterineae</taxon>
        <taxon>Vulgatibacteraceae</taxon>
        <taxon>Vulgatibacter</taxon>
    </lineage>
</organism>